<reference evidence="9 11" key="1">
    <citation type="journal article" date="2014" name="Genome Announc.">
        <title>Complete Genome Sequence of the Model Rhizosphere Strain Azospirillum brasilense Az39, Successfully Applied in Agriculture.</title>
        <authorList>
            <person name="Rivera D."/>
            <person name="Revale S."/>
            <person name="Molina R."/>
            <person name="Gualpa J."/>
            <person name="Puente M."/>
            <person name="Maroniche G."/>
            <person name="Paris G."/>
            <person name="Baker D."/>
            <person name="Clavijo B."/>
            <person name="McLay K."/>
            <person name="Spaepen S."/>
            <person name="Perticari A."/>
            <person name="Vazquez M."/>
            <person name="Wisniewski-Dye F."/>
            <person name="Watkins C."/>
            <person name="Martinez-Abarca F."/>
            <person name="Vanderleyden J."/>
            <person name="Cassan F."/>
        </authorList>
    </citation>
    <scope>NUCLEOTIDE SEQUENCE [LARGE SCALE GENOMIC DNA]</scope>
    <source>
        <strain evidence="9 11">Az39</strain>
    </source>
</reference>
<keyword evidence="4 5" id="KW-0975">Bacterial flagellum</keyword>
<evidence type="ECO:0000256" key="2">
    <source>
        <dbReference type="ARBA" id="ARBA00009677"/>
    </source>
</evidence>
<accession>A0A060DHG8</accession>
<dbReference type="GO" id="GO:0071978">
    <property type="term" value="P:bacterial-type flagellum-dependent swarming motility"/>
    <property type="evidence" value="ECO:0007669"/>
    <property type="project" value="TreeGrafter"/>
</dbReference>
<evidence type="ECO:0000256" key="4">
    <source>
        <dbReference type="ARBA" id="ARBA00023143"/>
    </source>
</evidence>
<reference evidence="10 12" key="2">
    <citation type="submission" date="2018-01" db="EMBL/GenBank/DDBJ databases">
        <title>Whole genome sequence of Azospirillum brasilense REC3 isolated from strawberry roots.</title>
        <authorList>
            <person name="Fontana C.A."/>
            <person name="Salazar S.M."/>
            <person name="Bassi D."/>
            <person name="Puglisi E."/>
            <person name="Lovaisa N.C."/>
            <person name="Toffoli L.M."/>
            <person name="Pedraza R."/>
            <person name="Cocconcelli P.S."/>
        </authorList>
    </citation>
    <scope>NUCLEOTIDE SEQUENCE [LARGE SCALE GENOMIC DNA]</scope>
    <source>
        <strain evidence="10 12">REC3</strain>
    </source>
</reference>
<comment type="function">
    <text evidence="5">A flexible structure which links the flagellar filament to the drive apparatus in the basal body.</text>
</comment>
<dbReference type="NCBIfam" id="TIGR03506">
    <property type="entry name" value="FlgEFG_subfam"/>
    <property type="match status" value="1"/>
</dbReference>
<dbReference type="GO" id="GO:0009425">
    <property type="term" value="C:bacterial-type flagellum basal body"/>
    <property type="evidence" value="ECO:0007669"/>
    <property type="project" value="UniProtKB-SubCell"/>
</dbReference>
<feature type="domain" description="Flagellar hook protein FlgE D2" evidence="8">
    <location>
        <begin position="203"/>
        <end position="298"/>
    </location>
</feature>
<dbReference type="EMBL" id="POWG01000037">
    <property type="protein sequence ID" value="PNQ96047.1"/>
    <property type="molecule type" value="Genomic_DNA"/>
</dbReference>
<dbReference type="KEGG" id="abq:ABAZ39_09355"/>
<feature type="domain" description="Flagellar basal body rod protein N-terminal" evidence="6">
    <location>
        <begin position="8"/>
        <end position="37"/>
    </location>
</feature>
<evidence type="ECO:0000256" key="3">
    <source>
        <dbReference type="ARBA" id="ARBA00019015"/>
    </source>
</evidence>
<dbReference type="AlphaFoldDB" id="A0A060DHG8"/>
<evidence type="ECO:0000313" key="12">
    <source>
        <dbReference type="Proteomes" id="UP000236268"/>
    </source>
</evidence>
<dbReference type="PANTHER" id="PTHR30435">
    <property type="entry name" value="FLAGELLAR PROTEIN"/>
    <property type="match status" value="1"/>
</dbReference>
<dbReference type="SUPFAM" id="SSF117143">
    <property type="entry name" value="Flagellar hook protein flgE"/>
    <property type="match status" value="1"/>
</dbReference>
<comment type="subcellular location">
    <subcellularLocation>
        <location evidence="1 5">Bacterial flagellum basal body</location>
    </subcellularLocation>
</comment>
<dbReference type="InterPro" id="IPR019776">
    <property type="entry name" value="Flagellar_basal_body_rod_CS"/>
</dbReference>
<gene>
    <name evidence="9" type="ORF">ABAZ39_09355</name>
    <name evidence="10" type="ORF">C1S70_25810</name>
</gene>
<evidence type="ECO:0000313" key="10">
    <source>
        <dbReference type="EMBL" id="PNQ96047.1"/>
    </source>
</evidence>
<dbReference type="GO" id="GO:0005829">
    <property type="term" value="C:cytosol"/>
    <property type="evidence" value="ECO:0007669"/>
    <property type="project" value="TreeGrafter"/>
</dbReference>
<dbReference type="PANTHER" id="PTHR30435:SF1">
    <property type="entry name" value="FLAGELLAR HOOK PROTEIN FLGE"/>
    <property type="match status" value="1"/>
</dbReference>
<dbReference type="InterPro" id="IPR020013">
    <property type="entry name" value="Flagellar_FlgE/F/G"/>
</dbReference>
<name>A0A060DHG8_9PROT</name>
<dbReference type="PROSITE" id="PS00588">
    <property type="entry name" value="FLAGELLA_BB_ROD"/>
    <property type="match status" value="1"/>
</dbReference>
<protein>
    <recommendedName>
        <fullName evidence="3 5">Flagellar hook protein FlgE</fullName>
    </recommendedName>
</protein>
<feature type="domain" description="Flagellar basal-body/hook protein C-terminal" evidence="7">
    <location>
        <begin position="412"/>
        <end position="454"/>
    </location>
</feature>
<accession>A0A2K1FU41</accession>
<evidence type="ECO:0000313" key="9">
    <source>
        <dbReference type="EMBL" id="AIB12205.1"/>
    </source>
</evidence>
<evidence type="ECO:0000313" key="11">
    <source>
        <dbReference type="Proteomes" id="UP000027186"/>
    </source>
</evidence>
<dbReference type="Pfam" id="PF07559">
    <property type="entry name" value="FlgE_D2"/>
    <property type="match status" value="1"/>
</dbReference>
<dbReference type="InterPro" id="IPR001444">
    <property type="entry name" value="Flag_bb_rod_N"/>
</dbReference>
<organism evidence="9 11">
    <name type="scientific">Azospirillum argentinense</name>
    <dbReference type="NCBI Taxonomy" id="2970906"/>
    <lineage>
        <taxon>Bacteria</taxon>
        <taxon>Pseudomonadati</taxon>
        <taxon>Pseudomonadota</taxon>
        <taxon>Alphaproteobacteria</taxon>
        <taxon>Rhodospirillales</taxon>
        <taxon>Azospirillaceae</taxon>
        <taxon>Azospirillum</taxon>
    </lineage>
</organism>
<evidence type="ECO:0000259" key="7">
    <source>
        <dbReference type="Pfam" id="PF06429"/>
    </source>
</evidence>
<dbReference type="InterPro" id="IPR011491">
    <property type="entry name" value="FlgE_D2"/>
</dbReference>
<dbReference type="Pfam" id="PF06429">
    <property type="entry name" value="Flg_bbr_C"/>
    <property type="match status" value="1"/>
</dbReference>
<dbReference type="OrthoDB" id="8372879at2"/>
<evidence type="ECO:0000259" key="6">
    <source>
        <dbReference type="Pfam" id="PF00460"/>
    </source>
</evidence>
<comment type="similarity">
    <text evidence="2 5">Belongs to the flagella basal body rod proteins family.</text>
</comment>
<dbReference type="Proteomes" id="UP000236268">
    <property type="component" value="Unassembled WGS sequence"/>
</dbReference>
<dbReference type="InterPro" id="IPR037925">
    <property type="entry name" value="FlgE/F/G-like"/>
</dbReference>
<dbReference type="Pfam" id="PF00460">
    <property type="entry name" value="Flg_bb_rod"/>
    <property type="match status" value="1"/>
</dbReference>
<evidence type="ECO:0000259" key="8">
    <source>
        <dbReference type="Pfam" id="PF07559"/>
    </source>
</evidence>
<dbReference type="Proteomes" id="UP000027186">
    <property type="component" value="Chromosome"/>
</dbReference>
<sequence length="456" mass="47205">MGITTIFNNGVLGLTAQNRALGTISNNIANASTSGFKASETQFSDFVLSDRTGNKDPGNGVRAFERLDHSGGTVTRTDISTNAAINGNGFFIVQDLAAQTGTTATATQTSDDSVFLTRSGDFSPDKEGRLVNSAGKALMGFKLDPASGAGSFGSLTSMTPVSLSGLQDYREASTQASLNLNLPYDQAPVSGQITTANTTGVVLNMVDKNGADGAMALRFLKTGQAEDGTSTWQVFNAGVIGADGKPVGNGNVNDPTTWQSLGTLNFARNGTLTGGPTGSPVTLTLNPGGDFAQTTLDLGSYGKMTNSITTIAGMDLGIVQGNNGIRAGTYQGAELTEDGFVAANFQGGRQRYIYRIPDATVINPTDLESVSGTMFRTTANSGAIRLNSFGNLTSETGTSAPKTVGASLNTASVEGSNVKIEEQFTTLIQAQRTYSAASKLVSTADEMTQTTITLKS</sequence>
<dbReference type="InterPro" id="IPR010930">
    <property type="entry name" value="Flg_bb/hook_C_dom"/>
</dbReference>
<evidence type="ECO:0000256" key="5">
    <source>
        <dbReference type="RuleBase" id="RU362116"/>
    </source>
</evidence>
<dbReference type="RefSeq" id="WP_038528742.1">
    <property type="nucleotide sequence ID" value="NZ_CP007793.1"/>
</dbReference>
<dbReference type="GO" id="GO:0009424">
    <property type="term" value="C:bacterial-type flagellum hook"/>
    <property type="evidence" value="ECO:0007669"/>
    <property type="project" value="TreeGrafter"/>
</dbReference>
<proteinExistence type="inferred from homology"/>
<evidence type="ECO:0000256" key="1">
    <source>
        <dbReference type="ARBA" id="ARBA00004117"/>
    </source>
</evidence>
<dbReference type="EMBL" id="CP007793">
    <property type="protein sequence ID" value="AIB12205.1"/>
    <property type="molecule type" value="Genomic_DNA"/>
</dbReference>